<name>A0A3T5LB61_ECOLX</name>
<protein>
    <submittedName>
        <fullName evidence="1">Uncharacterized protein</fullName>
    </submittedName>
</protein>
<evidence type="ECO:0000313" key="2">
    <source>
        <dbReference type="Proteomes" id="UP000303027"/>
    </source>
</evidence>
<comment type="caution">
    <text evidence="1">The sequence shown here is derived from an EMBL/GenBank/DDBJ whole genome shotgun (WGS) entry which is preliminary data.</text>
</comment>
<reference evidence="1 2" key="1">
    <citation type="submission" date="2018-04" db="EMBL/GenBank/DDBJ databases">
        <title>Large scale genomics of bovine and human commensal E. coli to reveal the emerging process of EHEC.</title>
        <authorList>
            <person name="Arimizu Y."/>
            <person name="Ogura Y."/>
        </authorList>
    </citation>
    <scope>NUCLEOTIDE SEQUENCE [LARGE SCALE GENOMIC DNA]</scope>
    <source>
        <strain evidence="1 2">KK-P061</strain>
    </source>
</reference>
<dbReference type="RefSeq" id="WP_021552171.1">
    <property type="nucleotide sequence ID" value="NZ_BFXY01000018.1"/>
</dbReference>
<organism evidence="1 2">
    <name type="scientific">Escherichia coli</name>
    <dbReference type="NCBI Taxonomy" id="562"/>
    <lineage>
        <taxon>Bacteria</taxon>
        <taxon>Pseudomonadati</taxon>
        <taxon>Pseudomonadota</taxon>
        <taxon>Gammaproteobacteria</taxon>
        <taxon>Enterobacterales</taxon>
        <taxon>Enterobacteriaceae</taxon>
        <taxon>Escherichia</taxon>
    </lineage>
</organism>
<proteinExistence type="predicted"/>
<dbReference type="Proteomes" id="UP000303027">
    <property type="component" value="Unassembled WGS sequence"/>
</dbReference>
<sequence>MLITDLFSHKIHSSSDDWPEKLIDIATIFNKFDGHPYDRLAIERELLKISPRATKVARDPSKFRDEISAYPAYLGLYRLSIVNGVWHIYLSNSAKRFLVNEEPNVSAFLLIQLSIFQYPNGMGVAYSSGTSNLRVQANTKERTLSFIRDNIHLSPLRLICKAIHADSIVNNVDIFEASVSYEEIFILANDKDINTNASPDESLIQEKLYLIREQGIRFQGKYESRFHILKHTDLFEVERSRIKLRAPITKTEKGLILDKISTINNISIQFNGFDNVEDEVDLLNELRTCSWSNYYDALKTLDQETIFKLTHENNVVTSNLADLTEKGRMVEIISSDKLYDFREINRYIPTKKDNHKNKVYADPELTKIRRQRANLTHKILLEKLNDYLVSKGAISLENEHIDLYAKLKNNKKFLFEVKSIDDKNLLSQTRKGISQLYEYRYRYQNIIGYDVNLCLVYPHEPKYVPWLQEYLCTDRDVGIMWFEDDKPIFSKFCEHLKNII</sequence>
<evidence type="ECO:0000313" key="1">
    <source>
        <dbReference type="EMBL" id="GDH28506.1"/>
    </source>
</evidence>
<gene>
    <name evidence="1" type="ORF">BvCmsKKP061_00481</name>
</gene>
<dbReference type="AlphaFoldDB" id="A0A3T5LB61"/>
<accession>A0A3T5LB61</accession>
<dbReference type="EMBL" id="BFXY01000018">
    <property type="protein sequence ID" value="GDH28506.1"/>
    <property type="molecule type" value="Genomic_DNA"/>
</dbReference>